<gene>
    <name evidence="1" type="ORF">MENT_LOCUS43876</name>
</gene>
<comment type="caution">
    <text evidence="1">The sequence shown here is derived from an EMBL/GenBank/DDBJ whole genome shotgun (WGS) entry which is preliminary data.</text>
</comment>
<sequence length="162" mass="18927">MLVYGRESGHSIESESFEIIYMPIDQSKLNENTIQENGIEEAYSEYRNSNEFYFAGGYEEIFTNKDIFDWLQSQIKKQQYSFGIAEFNIFAAPFAIFNVLKIKNTFDVSSSIFYPKYLQFLDIEGDSDKQIDITKFQVPGQYFKYILCMSLSMLKCRGIPHV</sequence>
<evidence type="ECO:0000313" key="2">
    <source>
        <dbReference type="Proteomes" id="UP000580250"/>
    </source>
</evidence>
<organism evidence="1 2">
    <name type="scientific">Meloidogyne enterolobii</name>
    <name type="common">Root-knot nematode worm</name>
    <name type="synonym">Meloidogyne mayaguensis</name>
    <dbReference type="NCBI Taxonomy" id="390850"/>
    <lineage>
        <taxon>Eukaryota</taxon>
        <taxon>Metazoa</taxon>
        <taxon>Ecdysozoa</taxon>
        <taxon>Nematoda</taxon>
        <taxon>Chromadorea</taxon>
        <taxon>Rhabditida</taxon>
        <taxon>Tylenchina</taxon>
        <taxon>Tylenchomorpha</taxon>
        <taxon>Tylenchoidea</taxon>
        <taxon>Meloidogynidae</taxon>
        <taxon>Meloidogyninae</taxon>
        <taxon>Meloidogyne</taxon>
    </lineage>
</organism>
<evidence type="ECO:0000313" key="1">
    <source>
        <dbReference type="EMBL" id="CAD2191049.1"/>
    </source>
</evidence>
<accession>A0A6V7WVD8</accession>
<proteinExistence type="predicted"/>
<protein>
    <submittedName>
        <fullName evidence="1">Uncharacterized protein</fullName>
    </submittedName>
</protein>
<name>A0A6V7WVD8_MELEN</name>
<dbReference type="AlphaFoldDB" id="A0A6V7WVD8"/>
<dbReference type="Proteomes" id="UP000580250">
    <property type="component" value="Unassembled WGS sequence"/>
</dbReference>
<dbReference type="EMBL" id="CAJEWN010000852">
    <property type="protein sequence ID" value="CAD2191049.1"/>
    <property type="molecule type" value="Genomic_DNA"/>
</dbReference>
<reference evidence="1 2" key="1">
    <citation type="submission" date="2020-08" db="EMBL/GenBank/DDBJ databases">
        <authorList>
            <person name="Koutsovoulos G."/>
            <person name="Danchin GJ E."/>
        </authorList>
    </citation>
    <scope>NUCLEOTIDE SEQUENCE [LARGE SCALE GENOMIC DNA]</scope>
</reference>